<dbReference type="EMBL" id="FLUK01000152">
    <property type="protein sequence ID" value="SBV88043.1"/>
    <property type="molecule type" value="Genomic_DNA"/>
</dbReference>
<dbReference type="Proteomes" id="UP000184997">
    <property type="component" value="Unassembled WGS sequence"/>
</dbReference>
<dbReference type="Gene3D" id="3.10.450.50">
    <property type="match status" value="1"/>
</dbReference>
<evidence type="ECO:0000313" key="2">
    <source>
        <dbReference type="Proteomes" id="UP000184997"/>
    </source>
</evidence>
<evidence type="ECO:0000313" key="1">
    <source>
        <dbReference type="EMBL" id="SBV88043.1"/>
    </source>
</evidence>
<dbReference type="AlphaFoldDB" id="A0A1M4IJZ9"/>
<evidence type="ECO:0008006" key="3">
    <source>
        <dbReference type="Google" id="ProtNLM"/>
    </source>
</evidence>
<gene>
    <name evidence="1" type="ORF">XTGNCPPB3709_1976</name>
</gene>
<dbReference type="RefSeq" id="WP_009601014.1">
    <property type="nucleotide sequence ID" value="NZ_FLTU01000151.1"/>
</dbReference>
<name>A0A1M4IJZ9_9XANT</name>
<reference evidence="2" key="1">
    <citation type="submission" date="2016-07" db="EMBL/GenBank/DDBJ databases">
        <authorList>
            <person name="Florea S."/>
            <person name="Webb J.S."/>
            <person name="Jaromczyk J."/>
            <person name="Schardl C.L."/>
        </authorList>
    </citation>
    <scope>NUCLEOTIDE SEQUENCE [LARGE SCALE GENOMIC DNA]</scope>
</reference>
<sequence>MDRAALHNLLRAQFLANARLGVNIWPLSIALQGDDATVRFDAVLSGGDARVLPEPMQRYALVTGWREQDGRWRLRHAQWSAAP</sequence>
<proteinExistence type="predicted"/>
<dbReference type="InterPro" id="IPR032710">
    <property type="entry name" value="NTF2-like_dom_sf"/>
</dbReference>
<organism evidence="1 2">
    <name type="scientific">Xanthomonas graminis pv. graminis</name>
    <dbReference type="NCBI Taxonomy" id="134874"/>
    <lineage>
        <taxon>Bacteria</taxon>
        <taxon>Pseudomonadati</taxon>
        <taxon>Pseudomonadota</taxon>
        <taxon>Gammaproteobacteria</taxon>
        <taxon>Lysobacterales</taxon>
        <taxon>Lysobacteraceae</taxon>
        <taxon>Xanthomonas</taxon>
        <taxon>Xanthomonas translucens group</taxon>
        <taxon>Xanthomonas graminis</taxon>
    </lineage>
</organism>
<protein>
    <recommendedName>
        <fullName evidence="3">SnoaL-like domain-containing protein</fullName>
    </recommendedName>
</protein>
<accession>A0A1M4IJZ9</accession>
<dbReference type="SUPFAM" id="SSF54427">
    <property type="entry name" value="NTF2-like"/>
    <property type="match status" value="1"/>
</dbReference>